<dbReference type="PANTHER" id="PTHR46586">
    <property type="entry name" value="ANKYRIN REPEAT-CONTAINING PROTEIN"/>
    <property type="match status" value="1"/>
</dbReference>
<dbReference type="Gene3D" id="1.25.40.20">
    <property type="entry name" value="Ankyrin repeat-containing domain"/>
    <property type="match status" value="1"/>
</dbReference>
<proteinExistence type="predicted"/>
<protein>
    <submittedName>
        <fullName evidence="1">Ankyrin repeat containing protein</fullName>
    </submittedName>
</protein>
<dbReference type="InterPro" id="IPR052050">
    <property type="entry name" value="SecEffector_AnkRepeat"/>
</dbReference>
<accession>A0AA96IYK1</accession>
<evidence type="ECO:0000313" key="1">
    <source>
        <dbReference type="EMBL" id="WNL50296.1"/>
    </source>
</evidence>
<dbReference type="EMBL" id="OR343189">
    <property type="protein sequence ID" value="WNL50296.1"/>
    <property type="molecule type" value="Genomic_DNA"/>
</dbReference>
<dbReference type="InterPro" id="IPR036770">
    <property type="entry name" value="Ankyrin_rpt-contain_sf"/>
</dbReference>
<name>A0AA96IYK1_9VIRU</name>
<organism evidence="1">
    <name type="scientific">Marseillevirus sp</name>
    <dbReference type="NCBI Taxonomy" id="2809551"/>
    <lineage>
        <taxon>Viruses</taxon>
        <taxon>Varidnaviria</taxon>
        <taxon>Bamfordvirae</taxon>
        <taxon>Nucleocytoviricota</taxon>
        <taxon>Megaviricetes</taxon>
        <taxon>Pimascovirales</taxon>
        <taxon>Pimascovirales incertae sedis</taxon>
        <taxon>Marseilleviridae</taxon>
        <taxon>Marseillevirus</taxon>
    </lineage>
</organism>
<sequence>MESLVFGISELCEHIISFLTVEDAFPCIFVSSKMNEFCVSRKDWDDLDKVKVMTEALWNGNVKLVQFLLEKLSFPKCHTFYDYAVHSGSIGMLRYLYEIGCRPTHKHFEELCSLGSIDCIAFLWSKGIRPSRQGMWLFYAVWKGHLSVLRWFKKRGVRIPGQRVADLAIEHEQHRILDWCLSAYPGLDKKSLFERSLTHSPLEVVKRFWKHRRTDAERMTCLVSGNENHEVFEFLWEQGVTFSGYDLETAVSNGRTTAIEFLSPRVEHDRDSLFRIAAYECNINTMQCLYSLGYVPDESCFLSAVDGTVSCLDWLLKKNCPVPHNLVYQLKGNYNAAGVAWAKDNGFE</sequence>
<dbReference type="PANTHER" id="PTHR46586:SF3">
    <property type="entry name" value="ANKYRIN REPEAT-CONTAINING PROTEIN"/>
    <property type="match status" value="1"/>
</dbReference>
<gene>
    <name evidence="1" type="ORF">MarDSR_257</name>
</gene>
<dbReference type="SUPFAM" id="SSF48403">
    <property type="entry name" value="Ankyrin repeat"/>
    <property type="match status" value="1"/>
</dbReference>
<reference evidence="1" key="1">
    <citation type="submission" date="2023-07" db="EMBL/GenBank/DDBJ databases">
        <authorList>
            <person name="Xia Y."/>
        </authorList>
    </citation>
    <scope>NUCLEOTIDE SEQUENCE</scope>
    <source>
        <strain evidence="1">E</strain>
    </source>
</reference>